<dbReference type="Gene3D" id="3.40.50.10190">
    <property type="entry name" value="BRCT domain"/>
    <property type="match status" value="1"/>
</dbReference>
<accession>A0ABT2X974</accession>
<reference evidence="2 3" key="1">
    <citation type="submission" date="2022-10" db="EMBL/GenBank/DDBJ databases">
        <title>Defluviimonas sp. nov., isolated from ocean surface sediments.</title>
        <authorList>
            <person name="He W."/>
            <person name="Wang L."/>
            <person name="Zhang D.-F."/>
        </authorList>
    </citation>
    <scope>NUCLEOTIDE SEQUENCE [LARGE SCALE GENOMIC DNA]</scope>
    <source>
        <strain evidence="2 3">WL0024</strain>
    </source>
</reference>
<gene>
    <name evidence="2" type="ORF">OEZ60_21165</name>
</gene>
<dbReference type="Proteomes" id="UP001209535">
    <property type="component" value="Unassembled WGS sequence"/>
</dbReference>
<protein>
    <recommendedName>
        <fullName evidence="1">BRCT domain-containing protein</fullName>
    </recommendedName>
</protein>
<keyword evidence="3" id="KW-1185">Reference proteome</keyword>
<organism evidence="2 3">
    <name type="scientific">Albidovulum salinarum</name>
    <dbReference type="NCBI Taxonomy" id="2984153"/>
    <lineage>
        <taxon>Bacteria</taxon>
        <taxon>Pseudomonadati</taxon>
        <taxon>Pseudomonadota</taxon>
        <taxon>Alphaproteobacteria</taxon>
        <taxon>Rhodobacterales</taxon>
        <taxon>Paracoccaceae</taxon>
        <taxon>Albidovulum</taxon>
    </lineage>
</organism>
<dbReference type="InterPro" id="IPR036420">
    <property type="entry name" value="BRCT_dom_sf"/>
</dbReference>
<dbReference type="RefSeq" id="WP_263340684.1">
    <property type="nucleotide sequence ID" value="NZ_JAOVQO010000033.1"/>
</dbReference>
<dbReference type="InterPro" id="IPR001357">
    <property type="entry name" value="BRCT_dom"/>
</dbReference>
<comment type="caution">
    <text evidence="2">The sequence shown here is derived from an EMBL/GenBank/DDBJ whole genome shotgun (WGS) entry which is preliminary data.</text>
</comment>
<dbReference type="EMBL" id="JAOVQO010000033">
    <property type="protein sequence ID" value="MCU9850499.1"/>
    <property type="molecule type" value="Genomic_DNA"/>
</dbReference>
<feature type="domain" description="BRCT" evidence="1">
    <location>
        <begin position="161"/>
        <end position="257"/>
    </location>
</feature>
<sequence length="257" mass="28247">MAILAEADKFVEFFEDPDASDLAQDIRARCFSGQNDLMRALQDVVAEKRDELVRAAPYSELDEVNEFLGFCAGIICDGLILKAEAEAMLARFHASMVLSRSVVYRDLWRALEAALADKILTEIESEEIREWIALLVGDGFADTGLPNIGNVAQFDTPIIDPAEVDLAGSCFVLTGPMQMGARSFIISEIERCGGTVASSTSRKTRYVVISQTASKNWRTSHFGTKIEQAKGLIAEGYQLRFVSETALAKAIARHECL</sequence>
<evidence type="ECO:0000259" key="1">
    <source>
        <dbReference type="PROSITE" id="PS50172"/>
    </source>
</evidence>
<evidence type="ECO:0000313" key="3">
    <source>
        <dbReference type="Proteomes" id="UP001209535"/>
    </source>
</evidence>
<name>A0ABT2X974_9RHOB</name>
<dbReference type="PROSITE" id="PS50172">
    <property type="entry name" value="BRCT"/>
    <property type="match status" value="1"/>
</dbReference>
<proteinExistence type="predicted"/>
<dbReference type="CDD" id="cd17748">
    <property type="entry name" value="BRCT_DNA_ligase_like"/>
    <property type="match status" value="1"/>
</dbReference>
<evidence type="ECO:0000313" key="2">
    <source>
        <dbReference type="EMBL" id="MCU9850499.1"/>
    </source>
</evidence>
<dbReference type="SUPFAM" id="SSF52113">
    <property type="entry name" value="BRCT domain"/>
    <property type="match status" value="1"/>
</dbReference>